<name>A0A2H3JI68_WOLCO</name>
<proteinExistence type="predicted"/>
<keyword evidence="2" id="KW-1185">Reference proteome</keyword>
<dbReference type="EMBL" id="KB468113">
    <property type="protein sequence ID" value="PCH41255.1"/>
    <property type="molecule type" value="Genomic_DNA"/>
</dbReference>
<sequence length="97" mass="10488">MVTLFPGPAAALPQFNTLVIQGPYHASAPVHLMLSHSKQYPEGRAICFASSRSSFMAAMSQFNDEWLAIHGGDGMTCAASSRVTMMRVCSALDLKHM</sequence>
<dbReference type="OMA" id="YNDEWIN"/>
<gene>
    <name evidence="1" type="ORF">WOLCODRAFT_70869</name>
</gene>
<dbReference type="STRING" id="742152.A0A2H3JI68"/>
<organism evidence="1 2">
    <name type="scientific">Wolfiporia cocos (strain MD-104)</name>
    <name type="common">Brown rot fungus</name>
    <dbReference type="NCBI Taxonomy" id="742152"/>
    <lineage>
        <taxon>Eukaryota</taxon>
        <taxon>Fungi</taxon>
        <taxon>Dikarya</taxon>
        <taxon>Basidiomycota</taxon>
        <taxon>Agaricomycotina</taxon>
        <taxon>Agaricomycetes</taxon>
        <taxon>Polyporales</taxon>
        <taxon>Phaeolaceae</taxon>
        <taxon>Wolfiporia</taxon>
    </lineage>
</organism>
<evidence type="ECO:0000313" key="1">
    <source>
        <dbReference type="EMBL" id="PCH41255.1"/>
    </source>
</evidence>
<dbReference type="Proteomes" id="UP000218811">
    <property type="component" value="Unassembled WGS sequence"/>
</dbReference>
<accession>A0A2H3JI68</accession>
<protein>
    <submittedName>
        <fullName evidence="1">Uncharacterized protein</fullName>
    </submittedName>
</protein>
<reference evidence="1 2" key="1">
    <citation type="journal article" date="2012" name="Science">
        <title>The Paleozoic origin of enzymatic lignin decomposition reconstructed from 31 fungal genomes.</title>
        <authorList>
            <person name="Floudas D."/>
            <person name="Binder M."/>
            <person name="Riley R."/>
            <person name="Barry K."/>
            <person name="Blanchette R.A."/>
            <person name="Henrissat B."/>
            <person name="Martinez A.T."/>
            <person name="Otillar R."/>
            <person name="Spatafora J.W."/>
            <person name="Yadav J.S."/>
            <person name="Aerts A."/>
            <person name="Benoit I."/>
            <person name="Boyd A."/>
            <person name="Carlson A."/>
            <person name="Copeland A."/>
            <person name="Coutinho P.M."/>
            <person name="de Vries R.P."/>
            <person name="Ferreira P."/>
            <person name="Findley K."/>
            <person name="Foster B."/>
            <person name="Gaskell J."/>
            <person name="Glotzer D."/>
            <person name="Gorecki P."/>
            <person name="Heitman J."/>
            <person name="Hesse C."/>
            <person name="Hori C."/>
            <person name="Igarashi K."/>
            <person name="Jurgens J.A."/>
            <person name="Kallen N."/>
            <person name="Kersten P."/>
            <person name="Kohler A."/>
            <person name="Kuees U."/>
            <person name="Kumar T.K.A."/>
            <person name="Kuo A."/>
            <person name="LaButti K."/>
            <person name="Larrondo L.F."/>
            <person name="Lindquist E."/>
            <person name="Ling A."/>
            <person name="Lombard V."/>
            <person name="Lucas S."/>
            <person name="Lundell T."/>
            <person name="Martin R."/>
            <person name="McLaughlin D.J."/>
            <person name="Morgenstern I."/>
            <person name="Morin E."/>
            <person name="Murat C."/>
            <person name="Nagy L.G."/>
            <person name="Nolan M."/>
            <person name="Ohm R.A."/>
            <person name="Patyshakuliyeva A."/>
            <person name="Rokas A."/>
            <person name="Ruiz-Duenas F.J."/>
            <person name="Sabat G."/>
            <person name="Salamov A."/>
            <person name="Samejima M."/>
            <person name="Schmutz J."/>
            <person name="Slot J.C."/>
            <person name="St John F."/>
            <person name="Stenlid J."/>
            <person name="Sun H."/>
            <person name="Sun S."/>
            <person name="Syed K."/>
            <person name="Tsang A."/>
            <person name="Wiebenga A."/>
            <person name="Young D."/>
            <person name="Pisabarro A."/>
            <person name="Eastwood D.C."/>
            <person name="Martin F."/>
            <person name="Cullen D."/>
            <person name="Grigoriev I.V."/>
            <person name="Hibbett D.S."/>
        </authorList>
    </citation>
    <scope>NUCLEOTIDE SEQUENCE [LARGE SCALE GENOMIC DNA]</scope>
    <source>
        <strain evidence="1 2">MD-104</strain>
    </source>
</reference>
<dbReference type="AlphaFoldDB" id="A0A2H3JI68"/>
<dbReference type="OrthoDB" id="3224367at2759"/>
<evidence type="ECO:0000313" key="2">
    <source>
        <dbReference type="Proteomes" id="UP000218811"/>
    </source>
</evidence>